<reference evidence="6" key="1">
    <citation type="journal article" date="2020" name="Stud. Mycol.">
        <title>101 Dothideomycetes genomes: a test case for predicting lifestyles and emergence of pathogens.</title>
        <authorList>
            <person name="Haridas S."/>
            <person name="Albert R."/>
            <person name="Binder M."/>
            <person name="Bloem J."/>
            <person name="Labutti K."/>
            <person name="Salamov A."/>
            <person name="Andreopoulos B."/>
            <person name="Baker S."/>
            <person name="Barry K."/>
            <person name="Bills G."/>
            <person name="Bluhm B."/>
            <person name="Cannon C."/>
            <person name="Castanera R."/>
            <person name="Culley D."/>
            <person name="Daum C."/>
            <person name="Ezra D."/>
            <person name="Gonzalez J."/>
            <person name="Henrissat B."/>
            <person name="Kuo A."/>
            <person name="Liang C."/>
            <person name="Lipzen A."/>
            <person name="Lutzoni F."/>
            <person name="Magnuson J."/>
            <person name="Mondo S."/>
            <person name="Nolan M."/>
            <person name="Ohm R."/>
            <person name="Pangilinan J."/>
            <person name="Park H.-J."/>
            <person name="Ramirez L."/>
            <person name="Alfaro M."/>
            <person name="Sun H."/>
            <person name="Tritt A."/>
            <person name="Yoshinaga Y."/>
            <person name="Zwiers L.-H."/>
            <person name="Turgeon B."/>
            <person name="Goodwin S."/>
            <person name="Spatafora J."/>
            <person name="Crous P."/>
            <person name="Grigoriev I."/>
        </authorList>
    </citation>
    <scope>NUCLEOTIDE SEQUENCE</scope>
    <source>
        <strain evidence="6">ATCC 16933</strain>
    </source>
</reference>
<evidence type="ECO:0000313" key="6">
    <source>
        <dbReference type="EMBL" id="KAF2460376.1"/>
    </source>
</evidence>
<keyword evidence="5" id="KW-0812">Transmembrane</keyword>
<keyword evidence="5" id="KW-1133">Transmembrane helix</keyword>
<dbReference type="FunFam" id="3.90.550.10:FF:000149">
    <property type="entry name" value="Alpha-1,6-mannosyltransferase subunit"/>
    <property type="match status" value="1"/>
</dbReference>
<dbReference type="OrthoDB" id="205108at2759"/>
<dbReference type="Proteomes" id="UP000799766">
    <property type="component" value="Unassembled WGS sequence"/>
</dbReference>
<evidence type="ECO:0000256" key="4">
    <source>
        <dbReference type="SAM" id="MobiDB-lite"/>
    </source>
</evidence>
<dbReference type="InterPro" id="IPR008630">
    <property type="entry name" value="Glyco_trans_34"/>
</dbReference>
<accession>A0A6A6P931</accession>
<evidence type="ECO:0000313" key="7">
    <source>
        <dbReference type="Proteomes" id="UP000799766"/>
    </source>
</evidence>
<dbReference type="EMBL" id="MU001673">
    <property type="protein sequence ID" value="KAF2460376.1"/>
    <property type="molecule type" value="Genomic_DNA"/>
</dbReference>
<dbReference type="PANTHER" id="PTHR31306:SF10">
    <property type="entry name" value="ALPHA-1,6-MANNOSYLTRANSFERASE MNN11-RELATED"/>
    <property type="match status" value="1"/>
</dbReference>
<keyword evidence="3 6" id="KW-0808">Transferase</keyword>
<proteinExistence type="inferred from homology"/>
<keyword evidence="5" id="KW-0472">Membrane</keyword>
<dbReference type="PANTHER" id="PTHR31306">
    <property type="entry name" value="ALPHA-1,6-MANNOSYLTRANSFERASE MNN11-RELATED"/>
    <property type="match status" value="1"/>
</dbReference>
<dbReference type="GO" id="GO:0006487">
    <property type="term" value="P:protein N-linked glycosylation"/>
    <property type="evidence" value="ECO:0007669"/>
    <property type="project" value="TreeGrafter"/>
</dbReference>
<gene>
    <name evidence="6" type="ORF">BDY21DRAFT_335228</name>
</gene>
<evidence type="ECO:0000256" key="1">
    <source>
        <dbReference type="ARBA" id="ARBA00005664"/>
    </source>
</evidence>
<dbReference type="InterPro" id="IPR029044">
    <property type="entry name" value="Nucleotide-diphossugar_trans"/>
</dbReference>
<organism evidence="6 7">
    <name type="scientific">Lineolata rhizophorae</name>
    <dbReference type="NCBI Taxonomy" id="578093"/>
    <lineage>
        <taxon>Eukaryota</taxon>
        <taxon>Fungi</taxon>
        <taxon>Dikarya</taxon>
        <taxon>Ascomycota</taxon>
        <taxon>Pezizomycotina</taxon>
        <taxon>Dothideomycetes</taxon>
        <taxon>Dothideomycetes incertae sedis</taxon>
        <taxon>Lineolatales</taxon>
        <taxon>Lineolataceae</taxon>
        <taxon>Lineolata</taxon>
    </lineage>
</organism>
<evidence type="ECO:0000256" key="3">
    <source>
        <dbReference type="ARBA" id="ARBA00022679"/>
    </source>
</evidence>
<dbReference type="Pfam" id="PF05637">
    <property type="entry name" value="Glyco_transf_34"/>
    <property type="match status" value="1"/>
</dbReference>
<sequence length="309" mass="35024">MHFAFPPRKTSNPPPYAVRPSRSTPMLRRNQLRLLAIIALGLLSFIFIASRLFRSSSGSAQSEYIPPGTPPVVIVTVLDPKGNPSFNEMVKQNREHYAEKHGYTTFFPNPADYPLKTAPVSWAKVPAMRHAMTLFPHSTWYFFLDVHALIANPSISIEEHITAPARIEELEIVDVPVVPPDSVIKTYALKGDKVDLIICQDHEGIGRESFLIRRGEWAKYFLDAWFDPLYRAYNFQKAELHALEHIVQWHGTMLAKLVLVPQRIINSFHSDRAGVSEANIYQEGDFIINFTGCDQGGKTCETVMRQYAT</sequence>
<protein>
    <submittedName>
        <fullName evidence="6">Galactosyl transferase GMA12/MNN10 family-domain-containing protein</fullName>
    </submittedName>
</protein>
<evidence type="ECO:0000256" key="2">
    <source>
        <dbReference type="ARBA" id="ARBA00022676"/>
    </source>
</evidence>
<keyword evidence="2" id="KW-0328">Glycosyltransferase</keyword>
<comment type="similarity">
    <text evidence="1">Belongs to the glycosyltransferase 34 family.</text>
</comment>
<evidence type="ECO:0000256" key="5">
    <source>
        <dbReference type="SAM" id="Phobius"/>
    </source>
</evidence>
<dbReference type="Gene3D" id="3.90.550.10">
    <property type="entry name" value="Spore Coat Polysaccharide Biosynthesis Protein SpsA, Chain A"/>
    <property type="match status" value="1"/>
</dbReference>
<dbReference type="GO" id="GO:0000009">
    <property type="term" value="F:alpha-1,6-mannosyltransferase activity"/>
    <property type="evidence" value="ECO:0007669"/>
    <property type="project" value="TreeGrafter"/>
</dbReference>
<name>A0A6A6P931_9PEZI</name>
<feature type="transmembrane region" description="Helical" evidence="5">
    <location>
        <begin position="32"/>
        <end position="53"/>
    </location>
</feature>
<feature type="region of interest" description="Disordered" evidence="4">
    <location>
        <begin position="1"/>
        <end position="22"/>
    </location>
</feature>
<keyword evidence="7" id="KW-1185">Reference proteome</keyword>
<dbReference type="AlphaFoldDB" id="A0A6A6P931"/>
<dbReference type="GO" id="GO:0000136">
    <property type="term" value="C:mannan polymerase complex"/>
    <property type="evidence" value="ECO:0007669"/>
    <property type="project" value="TreeGrafter"/>
</dbReference>